<reference evidence="1" key="1">
    <citation type="submission" date="2020-06" db="EMBL/GenBank/DDBJ databases">
        <authorList>
            <person name="Li T."/>
            <person name="Hu X."/>
            <person name="Zhang T."/>
            <person name="Song X."/>
            <person name="Zhang H."/>
            <person name="Dai N."/>
            <person name="Sheng W."/>
            <person name="Hou X."/>
            <person name="Wei L."/>
        </authorList>
    </citation>
    <scope>NUCLEOTIDE SEQUENCE</scope>
    <source>
        <strain evidence="1">KEN8</strain>
        <tissue evidence="1">Leaf</tissue>
    </source>
</reference>
<evidence type="ECO:0000313" key="1">
    <source>
        <dbReference type="EMBL" id="KAL0291011.1"/>
    </source>
</evidence>
<dbReference type="AlphaFoldDB" id="A0AAW2JAQ5"/>
<accession>A0AAW2JAQ5</accession>
<name>A0AAW2JAQ5_9LAMI</name>
<comment type="caution">
    <text evidence="1">The sequence shown here is derived from an EMBL/GenBank/DDBJ whole genome shotgun (WGS) entry which is preliminary data.</text>
</comment>
<reference evidence="1" key="2">
    <citation type="journal article" date="2024" name="Plant">
        <title>Genomic evolution and insights into agronomic trait innovations of Sesamum species.</title>
        <authorList>
            <person name="Miao H."/>
            <person name="Wang L."/>
            <person name="Qu L."/>
            <person name="Liu H."/>
            <person name="Sun Y."/>
            <person name="Le M."/>
            <person name="Wang Q."/>
            <person name="Wei S."/>
            <person name="Zheng Y."/>
            <person name="Lin W."/>
            <person name="Duan Y."/>
            <person name="Cao H."/>
            <person name="Xiong S."/>
            <person name="Wang X."/>
            <person name="Wei L."/>
            <person name="Li C."/>
            <person name="Ma Q."/>
            <person name="Ju M."/>
            <person name="Zhao R."/>
            <person name="Li G."/>
            <person name="Mu C."/>
            <person name="Tian Q."/>
            <person name="Mei H."/>
            <person name="Zhang T."/>
            <person name="Gao T."/>
            <person name="Zhang H."/>
        </authorList>
    </citation>
    <scope>NUCLEOTIDE SEQUENCE</scope>
    <source>
        <strain evidence="1">KEN8</strain>
    </source>
</reference>
<dbReference type="EMBL" id="JACGWM010001606">
    <property type="protein sequence ID" value="KAL0291011.1"/>
    <property type="molecule type" value="Genomic_DNA"/>
</dbReference>
<dbReference type="AntiFam" id="ANF00025">
    <property type="entry name" value="Antisense to 23S rRNA"/>
</dbReference>
<gene>
    <name evidence="1" type="ORF">Scaly_2652300</name>
</gene>
<proteinExistence type="predicted"/>
<organism evidence="1">
    <name type="scientific">Sesamum calycinum</name>
    <dbReference type="NCBI Taxonomy" id="2727403"/>
    <lineage>
        <taxon>Eukaryota</taxon>
        <taxon>Viridiplantae</taxon>
        <taxon>Streptophyta</taxon>
        <taxon>Embryophyta</taxon>
        <taxon>Tracheophyta</taxon>
        <taxon>Spermatophyta</taxon>
        <taxon>Magnoliopsida</taxon>
        <taxon>eudicotyledons</taxon>
        <taxon>Gunneridae</taxon>
        <taxon>Pentapetalae</taxon>
        <taxon>asterids</taxon>
        <taxon>lamiids</taxon>
        <taxon>Lamiales</taxon>
        <taxon>Pedaliaceae</taxon>
        <taxon>Sesamum</taxon>
    </lineage>
</organism>
<sequence length="269" mass="30176">MSETAGQRRYTIRAGRYLCDKEFRYLRTVRVTAAVYRGFHSKQLTLLLPTFQHRAGVRLYTSCYHLAESCVFNKQSLPPGMCRFPNQKIGEHPFSRSYGVILPSSFDMVLSSALVYSTCSPVSVWGTVSSPGGSPLPIRSFFLEVSTLLTMTRVANIKRLVTMAGRERRVRGRGGSPRPDHPIRSKRQAWFCSQSNFVTFVYPSDGSPFGGSLGTDSLRRLTERRKPSTGRRSCFSQDFSFMSAFSLLISPGLVTKNLPRLTERSATDT</sequence>
<protein>
    <submittedName>
        <fullName evidence="1">Uncharacterized protein</fullName>
    </submittedName>
</protein>